<feature type="transmembrane region" description="Helical" evidence="1">
    <location>
        <begin position="96"/>
        <end position="117"/>
    </location>
</feature>
<dbReference type="AlphaFoldDB" id="A0A9X4IV40"/>
<feature type="domain" description="HTH cro/C1-type" evidence="2">
    <location>
        <begin position="25"/>
        <end position="53"/>
    </location>
</feature>
<dbReference type="InterPro" id="IPR001387">
    <property type="entry name" value="Cro/C1-type_HTH"/>
</dbReference>
<sequence length="158" mass="17668">MVGMFGKLFTDNSYNHRKVLNAPDVIKAIKQLGYTYEEIADNCGVSKTMISRWGSEADKSLPTKQQLTPILKKVGAGRVMCDVEILSPAARQYPPIYNVIVISILALFVLVLVWWLVVEPCASNIAVCGKLPWYEMVSFGQNELKVKFEALQNCRAPD</sequence>
<gene>
    <name evidence="3" type="ORF">L9W94_19270</name>
</gene>
<proteinExistence type="predicted"/>
<organism evidence="3 4">
    <name type="scientific">Vibrio aestuarianus</name>
    <dbReference type="NCBI Taxonomy" id="28171"/>
    <lineage>
        <taxon>Bacteria</taxon>
        <taxon>Pseudomonadati</taxon>
        <taxon>Pseudomonadota</taxon>
        <taxon>Gammaproteobacteria</taxon>
        <taxon>Vibrionales</taxon>
        <taxon>Vibrionaceae</taxon>
        <taxon>Vibrio</taxon>
    </lineage>
</organism>
<reference evidence="3" key="1">
    <citation type="submission" date="2022-02" db="EMBL/GenBank/DDBJ databases">
        <title>Emergence and expansion in Europe of a Vibrio aestuarianus clonal complex pathogenic for oysters.</title>
        <authorList>
            <person name="Mesnil A."/>
            <person name="Travers M.-A."/>
        </authorList>
    </citation>
    <scope>NUCLEOTIDE SEQUENCE</scope>
    <source>
        <strain evidence="3">19_064_11T1</strain>
    </source>
</reference>
<keyword evidence="1" id="KW-0472">Membrane</keyword>
<evidence type="ECO:0000313" key="3">
    <source>
        <dbReference type="EMBL" id="MDE1244229.1"/>
    </source>
</evidence>
<dbReference type="EMBL" id="JAKNBA010000083">
    <property type="protein sequence ID" value="MDE1244229.1"/>
    <property type="molecule type" value="Genomic_DNA"/>
</dbReference>
<dbReference type="PROSITE" id="PS50943">
    <property type="entry name" value="HTH_CROC1"/>
    <property type="match status" value="1"/>
</dbReference>
<evidence type="ECO:0000259" key="2">
    <source>
        <dbReference type="PROSITE" id="PS50943"/>
    </source>
</evidence>
<evidence type="ECO:0000256" key="1">
    <source>
        <dbReference type="SAM" id="Phobius"/>
    </source>
</evidence>
<protein>
    <submittedName>
        <fullName evidence="3">Helix-turn-helix transcriptional regulator</fullName>
    </submittedName>
</protein>
<evidence type="ECO:0000313" key="4">
    <source>
        <dbReference type="Proteomes" id="UP001140979"/>
    </source>
</evidence>
<comment type="caution">
    <text evidence="3">The sequence shown here is derived from an EMBL/GenBank/DDBJ whole genome shotgun (WGS) entry which is preliminary data.</text>
</comment>
<keyword evidence="1" id="KW-1133">Transmembrane helix</keyword>
<keyword evidence="1" id="KW-0812">Transmembrane</keyword>
<accession>A0A9X4IV40</accession>
<dbReference type="CDD" id="cd00093">
    <property type="entry name" value="HTH_XRE"/>
    <property type="match status" value="1"/>
</dbReference>
<dbReference type="Proteomes" id="UP001140979">
    <property type="component" value="Unassembled WGS sequence"/>
</dbReference>
<name>A0A9X4IV40_9VIBR</name>
<dbReference type="RefSeq" id="WP_176314093.1">
    <property type="nucleotide sequence ID" value="NZ_JAKNAY010000057.1"/>
</dbReference>